<evidence type="ECO:0000313" key="8">
    <source>
        <dbReference type="EMBL" id="KKT92363.1"/>
    </source>
</evidence>
<dbReference type="NCBIfam" id="TIGR00247">
    <property type="entry name" value="endolytic transglycosylase MltG"/>
    <property type="match status" value="1"/>
</dbReference>
<dbReference type="InterPro" id="IPR003770">
    <property type="entry name" value="MLTG-like"/>
</dbReference>
<keyword evidence="6 7" id="KW-0961">Cell wall biogenesis/degradation</keyword>
<dbReference type="AlphaFoldDB" id="A0A0G1L9E9"/>
<dbReference type="PANTHER" id="PTHR30518:SF2">
    <property type="entry name" value="ENDOLYTIC MUREIN TRANSGLYCOSYLASE"/>
    <property type="match status" value="1"/>
</dbReference>
<dbReference type="GO" id="GO:0005886">
    <property type="term" value="C:plasma membrane"/>
    <property type="evidence" value="ECO:0007669"/>
    <property type="project" value="UniProtKB-UniRule"/>
</dbReference>
<evidence type="ECO:0000313" key="9">
    <source>
        <dbReference type="Proteomes" id="UP000033966"/>
    </source>
</evidence>
<protein>
    <recommendedName>
        <fullName evidence="7">Endolytic murein transglycosylase</fullName>
        <ecNumber evidence="7">4.2.2.29</ecNumber>
    </recommendedName>
    <alternativeName>
        <fullName evidence="7">Peptidoglycan lytic transglycosylase</fullName>
    </alternativeName>
    <alternativeName>
        <fullName evidence="7">Peptidoglycan polymerization terminase</fullName>
    </alternativeName>
</protein>
<keyword evidence="4 7" id="KW-0472">Membrane</keyword>
<dbReference type="EMBL" id="LCKF01000002">
    <property type="protein sequence ID" value="KKT92363.1"/>
    <property type="molecule type" value="Genomic_DNA"/>
</dbReference>
<gene>
    <name evidence="7" type="primary">mltG</name>
    <name evidence="8" type="ORF">UW92_C0002G0007</name>
</gene>
<evidence type="ECO:0000256" key="5">
    <source>
        <dbReference type="ARBA" id="ARBA00023239"/>
    </source>
</evidence>
<dbReference type="GO" id="GO:0009252">
    <property type="term" value="P:peptidoglycan biosynthetic process"/>
    <property type="evidence" value="ECO:0007669"/>
    <property type="project" value="UniProtKB-UniRule"/>
</dbReference>
<dbReference type="GO" id="GO:0071555">
    <property type="term" value="P:cell wall organization"/>
    <property type="evidence" value="ECO:0007669"/>
    <property type="project" value="UniProtKB-KW"/>
</dbReference>
<comment type="caution">
    <text evidence="8">The sequence shown here is derived from an EMBL/GenBank/DDBJ whole genome shotgun (WGS) entry which is preliminary data.</text>
</comment>
<dbReference type="EC" id="4.2.2.29" evidence="7"/>
<dbReference type="PATRIC" id="fig|1618662.3.peg.39"/>
<sequence>MIVIFGVAYFFYGLQPSAIGDAPKDFQIMKGEGFRTIGADLSQQSLIKSITVFKLYSLLTGNAQKFQPGSYTLSGAMSVPQIVGTLTEQKRNDVLVVIPEGSTMKDIDAMLASANVLLPHELDSFDLTTISADYPYLTGQTSLEGFLFPDSYYFETGSSVDTVVRRMLDNFSKKAWPLLSENDDWYHALTLASFLEREVIGFDDRQIVAGILLKRLSLGMPLQVDATVSYAKCNGLIRGCENLIVTRSDLSISSPYNTYGHAGWTPTPIANPGEIAIKAALSPIKTNYLYYLSSSKTKETHFSRTLEEHNNNRVKYL</sequence>
<dbReference type="HAMAP" id="MF_02065">
    <property type="entry name" value="MltG"/>
    <property type="match status" value="1"/>
</dbReference>
<dbReference type="Pfam" id="PF02618">
    <property type="entry name" value="YceG"/>
    <property type="match status" value="1"/>
</dbReference>
<evidence type="ECO:0000256" key="3">
    <source>
        <dbReference type="ARBA" id="ARBA00022989"/>
    </source>
</evidence>
<comment type="catalytic activity">
    <reaction evidence="7">
        <text>a peptidoglycan chain = a peptidoglycan chain with N-acetyl-1,6-anhydromuramyl-[peptide] at the reducing end + a peptidoglycan chain with N-acetylglucosamine at the non-reducing end.</text>
        <dbReference type="EC" id="4.2.2.29"/>
    </reaction>
</comment>
<keyword evidence="3 7" id="KW-1133">Transmembrane helix</keyword>
<accession>A0A0G1L9E9</accession>
<feature type="site" description="Important for catalytic activity" evidence="7">
    <location>
        <position position="198"/>
    </location>
</feature>
<evidence type="ECO:0000256" key="4">
    <source>
        <dbReference type="ARBA" id="ARBA00023136"/>
    </source>
</evidence>
<evidence type="ECO:0000256" key="7">
    <source>
        <dbReference type="HAMAP-Rule" id="MF_02065"/>
    </source>
</evidence>
<dbReference type="Gene3D" id="3.30.1490.480">
    <property type="entry name" value="Endolytic murein transglycosylase"/>
    <property type="match status" value="1"/>
</dbReference>
<comment type="similarity">
    <text evidence="7">Belongs to the transglycosylase MltG family.</text>
</comment>
<keyword evidence="2 7" id="KW-0812">Transmembrane</keyword>
<dbReference type="GO" id="GO:0008932">
    <property type="term" value="F:lytic endotransglycosylase activity"/>
    <property type="evidence" value="ECO:0007669"/>
    <property type="project" value="UniProtKB-UniRule"/>
</dbReference>
<proteinExistence type="inferred from homology"/>
<reference evidence="8 9" key="1">
    <citation type="journal article" date="2015" name="Nature">
        <title>rRNA introns, odd ribosomes, and small enigmatic genomes across a large radiation of phyla.</title>
        <authorList>
            <person name="Brown C.T."/>
            <person name="Hug L.A."/>
            <person name="Thomas B.C."/>
            <person name="Sharon I."/>
            <person name="Castelle C.J."/>
            <person name="Singh A."/>
            <person name="Wilkins M.J."/>
            <person name="Williams K.H."/>
            <person name="Banfield J.F."/>
        </authorList>
    </citation>
    <scope>NUCLEOTIDE SEQUENCE [LARGE SCALE GENOMIC DNA]</scope>
</reference>
<organism evidence="8 9">
    <name type="scientific">Candidatus Jorgensenbacteria bacterium GW2011_GWA2_45_13</name>
    <dbReference type="NCBI Taxonomy" id="1618662"/>
    <lineage>
        <taxon>Bacteria</taxon>
        <taxon>Candidatus Joergenseniibacteriota</taxon>
    </lineage>
</organism>
<dbReference type="Proteomes" id="UP000033966">
    <property type="component" value="Unassembled WGS sequence"/>
</dbReference>
<evidence type="ECO:0000256" key="1">
    <source>
        <dbReference type="ARBA" id="ARBA00022475"/>
    </source>
</evidence>
<keyword evidence="5 7" id="KW-0456">Lyase</keyword>
<name>A0A0G1L9E9_9BACT</name>
<comment type="function">
    <text evidence="7">Functions as a peptidoglycan terminase that cleaves nascent peptidoglycan strands endolytically to terminate their elongation.</text>
</comment>
<dbReference type="PANTHER" id="PTHR30518">
    <property type="entry name" value="ENDOLYTIC MUREIN TRANSGLYCOSYLASE"/>
    <property type="match status" value="1"/>
</dbReference>
<evidence type="ECO:0000256" key="6">
    <source>
        <dbReference type="ARBA" id="ARBA00023316"/>
    </source>
</evidence>
<keyword evidence="1 7" id="KW-1003">Cell membrane</keyword>
<evidence type="ECO:0000256" key="2">
    <source>
        <dbReference type="ARBA" id="ARBA00022692"/>
    </source>
</evidence>